<dbReference type="PANTHER" id="PTHR21256:SF2">
    <property type="entry name" value="HISTIDINE BIOSYNTHESIS TRIFUNCTIONAL PROTEIN"/>
    <property type="match status" value="1"/>
</dbReference>
<dbReference type="PROSITE" id="PS00611">
    <property type="entry name" value="HISOL_DEHYDROGENASE"/>
    <property type="match status" value="1"/>
</dbReference>
<dbReference type="InterPro" id="IPR012131">
    <property type="entry name" value="Hstdl_DH"/>
</dbReference>
<dbReference type="FunFam" id="3.40.50.1980:FF:000026">
    <property type="entry name" value="Histidinol dehydrogenase"/>
    <property type="match status" value="1"/>
</dbReference>
<comment type="similarity">
    <text evidence="2">Belongs to the histidinol dehydrogenase family.</text>
</comment>
<dbReference type="AlphaFoldDB" id="X1UZV3"/>
<protein>
    <recommendedName>
        <fullName evidence="7">Histidinol dehydrogenase</fullName>
    </recommendedName>
</protein>
<comment type="cofactor">
    <cofactor evidence="1">
        <name>Zn(2+)</name>
        <dbReference type="ChEBI" id="CHEBI:29105"/>
    </cofactor>
</comment>
<dbReference type="GO" id="GO:0000105">
    <property type="term" value="P:L-histidine biosynthetic process"/>
    <property type="evidence" value="ECO:0007669"/>
    <property type="project" value="TreeGrafter"/>
</dbReference>
<gene>
    <name evidence="6" type="ORF">S12H4_45430</name>
</gene>
<evidence type="ECO:0000256" key="1">
    <source>
        <dbReference type="ARBA" id="ARBA00001947"/>
    </source>
</evidence>
<reference evidence="6" key="1">
    <citation type="journal article" date="2014" name="Front. Microbiol.">
        <title>High frequency of phylogenetically diverse reductive dehalogenase-homologous genes in deep subseafloor sedimentary metagenomes.</title>
        <authorList>
            <person name="Kawai M."/>
            <person name="Futagami T."/>
            <person name="Toyoda A."/>
            <person name="Takaki Y."/>
            <person name="Nishi S."/>
            <person name="Hori S."/>
            <person name="Arai W."/>
            <person name="Tsubouchi T."/>
            <person name="Morono Y."/>
            <person name="Uchiyama I."/>
            <person name="Ito T."/>
            <person name="Fujiyama A."/>
            <person name="Inagaki F."/>
            <person name="Takami H."/>
        </authorList>
    </citation>
    <scope>NUCLEOTIDE SEQUENCE</scope>
    <source>
        <strain evidence="6">Expedition CK06-06</strain>
    </source>
</reference>
<dbReference type="GO" id="GO:0051287">
    <property type="term" value="F:NAD binding"/>
    <property type="evidence" value="ECO:0007669"/>
    <property type="project" value="InterPro"/>
</dbReference>
<sequence length="255" mass="27699">FNYIKKYDSFEATKNNILVTKEEIKRAYRKVDKKTIQAIKQAKENIENYAKIQLPKEWNKEIKKGIKVGQLVKPLDSVGCYIPGGNFPLISTVLMTVIPAKVAGVKEIIICSPPKENNEALYVAADIAGADKIYRAGGSQSIAAMAYGTESINKVDKIVGPGNIFVTAAKKLVYGDVGIDFLAGPSEVLILAEKGNPKSIAADMLAQAEHDLLASAVLVTTKKQLAEEVKEEINKQLSSLNPKSFALSSLRKYGA</sequence>
<keyword evidence="5" id="KW-0560">Oxidoreductase</keyword>
<dbReference type="CDD" id="cd06572">
    <property type="entry name" value="Histidinol_dh"/>
    <property type="match status" value="1"/>
</dbReference>
<accession>X1UZV3</accession>
<evidence type="ECO:0000256" key="5">
    <source>
        <dbReference type="ARBA" id="ARBA00023002"/>
    </source>
</evidence>
<dbReference type="GO" id="GO:0004399">
    <property type="term" value="F:histidinol dehydrogenase activity"/>
    <property type="evidence" value="ECO:0007669"/>
    <property type="project" value="TreeGrafter"/>
</dbReference>
<dbReference type="PRINTS" id="PR00083">
    <property type="entry name" value="HOLDHDRGNASE"/>
</dbReference>
<dbReference type="Pfam" id="PF00815">
    <property type="entry name" value="Histidinol_dh"/>
    <property type="match status" value="1"/>
</dbReference>
<dbReference type="NCBIfam" id="TIGR00069">
    <property type="entry name" value="hisD"/>
    <property type="match status" value="1"/>
</dbReference>
<dbReference type="SUPFAM" id="SSF53720">
    <property type="entry name" value="ALDH-like"/>
    <property type="match status" value="1"/>
</dbReference>
<evidence type="ECO:0000256" key="2">
    <source>
        <dbReference type="ARBA" id="ARBA00010178"/>
    </source>
</evidence>
<evidence type="ECO:0000256" key="4">
    <source>
        <dbReference type="ARBA" id="ARBA00022833"/>
    </source>
</evidence>
<keyword evidence="4" id="KW-0862">Zinc</keyword>
<feature type="non-terminal residue" evidence="6">
    <location>
        <position position="1"/>
    </location>
</feature>
<evidence type="ECO:0008006" key="7">
    <source>
        <dbReference type="Google" id="ProtNLM"/>
    </source>
</evidence>
<name>X1UZV3_9ZZZZ</name>
<dbReference type="GO" id="GO:0005737">
    <property type="term" value="C:cytoplasm"/>
    <property type="evidence" value="ECO:0007669"/>
    <property type="project" value="TreeGrafter"/>
</dbReference>
<dbReference type="InterPro" id="IPR001692">
    <property type="entry name" value="Histidinol_DH_CS"/>
</dbReference>
<proteinExistence type="inferred from homology"/>
<evidence type="ECO:0000313" key="6">
    <source>
        <dbReference type="EMBL" id="GAJ09112.1"/>
    </source>
</evidence>
<keyword evidence="3" id="KW-0479">Metal-binding</keyword>
<comment type="caution">
    <text evidence="6">The sequence shown here is derived from an EMBL/GenBank/DDBJ whole genome shotgun (WGS) entry which is preliminary data.</text>
</comment>
<dbReference type="GO" id="GO:0046872">
    <property type="term" value="F:metal ion binding"/>
    <property type="evidence" value="ECO:0007669"/>
    <property type="project" value="UniProtKB-KW"/>
</dbReference>
<dbReference type="EMBL" id="BARW01028089">
    <property type="protein sequence ID" value="GAJ09112.1"/>
    <property type="molecule type" value="Genomic_DNA"/>
</dbReference>
<dbReference type="Gene3D" id="3.40.50.1980">
    <property type="entry name" value="Nitrogenase molybdenum iron protein domain"/>
    <property type="match status" value="1"/>
</dbReference>
<evidence type="ECO:0000256" key="3">
    <source>
        <dbReference type="ARBA" id="ARBA00022723"/>
    </source>
</evidence>
<dbReference type="PANTHER" id="PTHR21256">
    <property type="entry name" value="HISTIDINOL DEHYDROGENASE HDH"/>
    <property type="match status" value="1"/>
</dbReference>
<organism evidence="6">
    <name type="scientific">marine sediment metagenome</name>
    <dbReference type="NCBI Taxonomy" id="412755"/>
    <lineage>
        <taxon>unclassified sequences</taxon>
        <taxon>metagenomes</taxon>
        <taxon>ecological metagenomes</taxon>
    </lineage>
</organism>
<feature type="non-terminal residue" evidence="6">
    <location>
        <position position="255"/>
    </location>
</feature>
<dbReference type="InterPro" id="IPR016161">
    <property type="entry name" value="Ald_DH/histidinol_DH"/>
</dbReference>